<dbReference type="PANTHER" id="PTHR43751">
    <property type="entry name" value="SULFATASE"/>
    <property type="match status" value="1"/>
</dbReference>
<dbReference type="InterPro" id="IPR052701">
    <property type="entry name" value="GAG_Ulvan_Degrading_Sulfatases"/>
</dbReference>
<dbReference type="InterPro" id="IPR000917">
    <property type="entry name" value="Sulfatase_N"/>
</dbReference>
<protein>
    <recommendedName>
        <fullName evidence="2">Sulfatase N-terminal domain-containing protein</fullName>
    </recommendedName>
</protein>
<dbReference type="RefSeq" id="WP_245807889.1">
    <property type="nucleotide sequence ID" value="NZ_FUKI01000062.1"/>
</dbReference>
<evidence type="ECO:0000313" key="3">
    <source>
        <dbReference type="EMBL" id="SJM90771.1"/>
    </source>
</evidence>
<feature type="transmembrane region" description="Helical" evidence="1">
    <location>
        <begin position="93"/>
        <end position="111"/>
    </location>
</feature>
<feature type="transmembrane region" description="Helical" evidence="1">
    <location>
        <begin position="58"/>
        <end position="81"/>
    </location>
</feature>
<dbReference type="SUPFAM" id="SSF53649">
    <property type="entry name" value="Alkaline phosphatase-like"/>
    <property type="match status" value="1"/>
</dbReference>
<evidence type="ECO:0000256" key="1">
    <source>
        <dbReference type="SAM" id="Phobius"/>
    </source>
</evidence>
<dbReference type="EMBL" id="FUKI01000062">
    <property type="protein sequence ID" value="SJM90771.1"/>
    <property type="molecule type" value="Genomic_DNA"/>
</dbReference>
<feature type="transmembrane region" description="Helical" evidence="1">
    <location>
        <begin position="186"/>
        <end position="205"/>
    </location>
</feature>
<keyword evidence="4" id="KW-1185">Reference proteome</keyword>
<organism evidence="3 4">
    <name type="scientific">Crenothrix polyspora</name>
    <dbReference type="NCBI Taxonomy" id="360316"/>
    <lineage>
        <taxon>Bacteria</taxon>
        <taxon>Pseudomonadati</taxon>
        <taxon>Pseudomonadota</taxon>
        <taxon>Gammaproteobacteria</taxon>
        <taxon>Methylococcales</taxon>
        <taxon>Crenotrichaceae</taxon>
        <taxon>Crenothrix</taxon>
    </lineage>
</organism>
<sequence>MFLLKLEELVWRYRRLLIVLIAVIAIQLFELTFLHFKYTLFSGGFLQPFSYQTLPERTGFILLSCWFDVALYGTLASLWFFIAQKLKRHGIIIYYYFTVLVVISVGIWLGLRFKVLSYFSDTINLHIIQSLGGGSLQQALSYASNEIALFTGAICLIVSCVVFILNALSKNKYIQQLSKKDGAHSTYVIMLTMTIVITLVMTFFVSNNDFFRYGLEKKISYQLISTGLDKISDVDFDGFGIFSYPKDKASFNATIYPGALDIPGDGVDQDGFLGDALVPSIEKDTLTHITAKSGKHIVLIVLESTRADVLTRQINHRYVAPNLRSLTQQGTSFSYAYSHTGYTTTSLKAIFNRQLINGKSKLSLVKFLQAAGYQLSVISGQDESFGDMAETVGINDKTVNFFDARTALKDRVFPSTDSGSLRLSEERVVEQFQTRIKHVAFSTPQFFYINIQAGHFPYAYPKMTQRITNKPIPRSDINPANKDWVSLTYWNAMVNADWAVGAIIDDLKKLGVYNNTTLVILGDHGESLFDDGFLGHGHAINDTQTQIPLIINDADIVVDNAAIGQSDVAEIMLRSALGEKNMPLDGNKRVFQIVGSLSKPILCAHVAKAGVRTVFDFRSEMFYFSELNIWKTYQDSLQDAQLKTRASNLIYEWEALRWREFTETSKALQR</sequence>
<dbReference type="Gene3D" id="3.40.720.10">
    <property type="entry name" value="Alkaline Phosphatase, subunit A"/>
    <property type="match status" value="1"/>
</dbReference>
<dbReference type="Proteomes" id="UP000195667">
    <property type="component" value="Unassembled WGS sequence"/>
</dbReference>
<dbReference type="Pfam" id="PF00884">
    <property type="entry name" value="Sulfatase"/>
    <property type="match status" value="1"/>
</dbReference>
<dbReference type="AlphaFoldDB" id="A0A1R4H416"/>
<proteinExistence type="predicted"/>
<evidence type="ECO:0000259" key="2">
    <source>
        <dbReference type="Pfam" id="PF00884"/>
    </source>
</evidence>
<keyword evidence="1" id="KW-0472">Membrane</keyword>
<keyword evidence="1" id="KW-0812">Transmembrane</keyword>
<accession>A0A1R4H416</accession>
<reference evidence="4" key="1">
    <citation type="submission" date="2017-02" db="EMBL/GenBank/DDBJ databases">
        <authorList>
            <person name="Daims H."/>
        </authorList>
    </citation>
    <scope>NUCLEOTIDE SEQUENCE [LARGE SCALE GENOMIC DNA]</scope>
</reference>
<gene>
    <name evidence="3" type="ORF">CRENPOLYSF1_1540028</name>
</gene>
<feature type="domain" description="Sulfatase N-terminal" evidence="2">
    <location>
        <begin position="295"/>
        <end position="558"/>
    </location>
</feature>
<evidence type="ECO:0000313" key="4">
    <source>
        <dbReference type="Proteomes" id="UP000195667"/>
    </source>
</evidence>
<keyword evidence="1" id="KW-1133">Transmembrane helix</keyword>
<feature type="transmembrane region" description="Helical" evidence="1">
    <location>
        <begin position="16"/>
        <end position="38"/>
    </location>
</feature>
<feature type="transmembrane region" description="Helical" evidence="1">
    <location>
        <begin position="147"/>
        <end position="165"/>
    </location>
</feature>
<name>A0A1R4H416_9GAMM</name>
<dbReference type="PANTHER" id="PTHR43751:SF3">
    <property type="entry name" value="SULFATASE N-TERMINAL DOMAIN-CONTAINING PROTEIN"/>
    <property type="match status" value="1"/>
</dbReference>
<dbReference type="InterPro" id="IPR017850">
    <property type="entry name" value="Alkaline_phosphatase_core_sf"/>
</dbReference>